<dbReference type="PROSITE" id="PS50250">
    <property type="entry name" value="PCI"/>
    <property type="match status" value="1"/>
</dbReference>
<reference evidence="2" key="1">
    <citation type="submission" date="2021-11" db="EMBL/GenBank/DDBJ databases">
        <authorList>
            <consortium name="Genoscope - CEA"/>
            <person name="William W."/>
        </authorList>
    </citation>
    <scope>NUCLEOTIDE SEQUENCE</scope>
</reference>
<dbReference type="PANTHER" id="PTHR12732">
    <property type="entry name" value="UNCHARACTERIZED PROTEASOME COMPONENT REGION PCI-CONTAINING"/>
    <property type="match status" value="1"/>
</dbReference>
<dbReference type="GO" id="GO:0000973">
    <property type="term" value="P:post-transcriptional tethering of RNA polymerase II gene DNA at nuclear periphery"/>
    <property type="evidence" value="ECO:0007669"/>
    <property type="project" value="TreeGrafter"/>
</dbReference>
<gene>
    <name evidence="2" type="ORF">PECAL_2P21340</name>
</gene>
<dbReference type="GO" id="GO:0070390">
    <property type="term" value="C:transcription export complex 2"/>
    <property type="evidence" value="ECO:0007669"/>
    <property type="project" value="TreeGrafter"/>
</dbReference>
<dbReference type="PANTHER" id="PTHR12732:SF0">
    <property type="entry name" value="PCI DOMAIN-CONTAINING PROTEIN 2"/>
    <property type="match status" value="1"/>
</dbReference>
<evidence type="ECO:0000313" key="2">
    <source>
        <dbReference type="EMBL" id="CAH0369028.1"/>
    </source>
</evidence>
<dbReference type="GO" id="GO:0006368">
    <property type="term" value="P:transcription elongation by RNA polymerase II"/>
    <property type="evidence" value="ECO:0007669"/>
    <property type="project" value="TreeGrafter"/>
</dbReference>
<organism evidence="2 3">
    <name type="scientific">Pelagomonas calceolata</name>
    <dbReference type="NCBI Taxonomy" id="35677"/>
    <lineage>
        <taxon>Eukaryota</taxon>
        <taxon>Sar</taxon>
        <taxon>Stramenopiles</taxon>
        <taxon>Ochrophyta</taxon>
        <taxon>Pelagophyceae</taxon>
        <taxon>Pelagomonadales</taxon>
        <taxon>Pelagomonadaceae</taxon>
        <taxon>Pelagomonas</taxon>
    </lineage>
</organism>
<dbReference type="InterPro" id="IPR036388">
    <property type="entry name" value="WH-like_DNA-bd_sf"/>
</dbReference>
<name>A0A8J2SCI4_9STRA</name>
<dbReference type="Gene3D" id="1.10.10.10">
    <property type="entry name" value="Winged helix-like DNA-binding domain superfamily/Winged helix DNA-binding domain"/>
    <property type="match status" value="1"/>
</dbReference>
<protein>
    <recommendedName>
        <fullName evidence="1">PCI domain-containing protein</fullName>
    </recommendedName>
</protein>
<comment type="caution">
    <text evidence="2">The sequence shown here is derived from an EMBL/GenBank/DDBJ whole genome shotgun (WGS) entry which is preliminary data.</text>
</comment>
<evidence type="ECO:0000259" key="1">
    <source>
        <dbReference type="PROSITE" id="PS50250"/>
    </source>
</evidence>
<proteinExistence type="predicted"/>
<dbReference type="EMBL" id="CAKKNE010000002">
    <property type="protein sequence ID" value="CAH0369028.1"/>
    <property type="molecule type" value="Genomic_DNA"/>
</dbReference>
<dbReference type="GO" id="GO:0003723">
    <property type="term" value="F:RNA binding"/>
    <property type="evidence" value="ECO:0007669"/>
    <property type="project" value="InterPro"/>
</dbReference>
<dbReference type="SMART" id="SM00753">
    <property type="entry name" value="PAM"/>
    <property type="match status" value="1"/>
</dbReference>
<dbReference type="Pfam" id="PF01399">
    <property type="entry name" value="PCI"/>
    <property type="match status" value="1"/>
</dbReference>
<accession>A0A8J2SCI4</accession>
<dbReference type="OrthoDB" id="10252687at2759"/>
<dbReference type="GO" id="GO:0003690">
    <property type="term" value="F:double-stranded DNA binding"/>
    <property type="evidence" value="ECO:0007669"/>
    <property type="project" value="InterPro"/>
</dbReference>
<dbReference type="InterPro" id="IPR045114">
    <property type="entry name" value="Csn12-like"/>
</dbReference>
<dbReference type="InterPro" id="IPR000717">
    <property type="entry name" value="PCI_dom"/>
</dbReference>
<dbReference type="AlphaFoldDB" id="A0A8J2SCI4"/>
<dbReference type="GO" id="GO:0016973">
    <property type="term" value="P:poly(A)+ mRNA export from nucleus"/>
    <property type="evidence" value="ECO:0007669"/>
    <property type="project" value="TreeGrafter"/>
</dbReference>
<sequence>MDAIAQHFGAIQTAVQTQNGSQLAQLLSCLAPSTPLPPQVAGVVQNAQYAEDCAKHYCGEPWGPIAAKQTCARVALDRGETRKAYDNVVSAYNGFLNAIREESGWVAPLIRTLTFEARVIAERADSEVSKRAKAANAHVAKPNETLRDVEKTLKKGFSACWTDRTGGPPGASKKRATLYVVSQLMKIYFKLNLLKLAQPLIRPVEASAGKALESNSVFPVGDVVSYRFFVGRLRMFEDRYEEAEAHLAYAFAHCRTTSRSNKRAILEFLLPVRLRSGRFPHPKLLEKHGLASMLPLVQAVKVGDLRTFNSELKRHQRALVKKGTFLLLEQSKILVYRNLFKKVFLVNEKQTQVKLQLFERALQCLGEPTDLAEVECVVANLIYRGYVKGYISHQKAVLVVSKKDPFPTAAVMKR</sequence>
<keyword evidence="3" id="KW-1185">Reference proteome</keyword>
<dbReference type="Proteomes" id="UP000789595">
    <property type="component" value="Unassembled WGS sequence"/>
</dbReference>
<evidence type="ECO:0000313" key="3">
    <source>
        <dbReference type="Proteomes" id="UP000789595"/>
    </source>
</evidence>
<feature type="domain" description="PCI" evidence="1">
    <location>
        <begin position="224"/>
        <end position="405"/>
    </location>
</feature>